<evidence type="ECO:0000256" key="6">
    <source>
        <dbReference type="ARBA" id="ARBA00022723"/>
    </source>
</evidence>
<dbReference type="SUPFAM" id="SSF53244">
    <property type="entry name" value="MurD-like peptide ligases, peptide-binding domain"/>
    <property type="match status" value="1"/>
</dbReference>
<dbReference type="GO" id="GO:0004326">
    <property type="term" value="F:tetrahydrofolylpolyglutamate synthase activity"/>
    <property type="evidence" value="ECO:0007669"/>
    <property type="project" value="UniProtKB-EC"/>
</dbReference>
<dbReference type="EC" id="6.3.2.17" evidence="3"/>
<proteinExistence type="inferred from homology"/>
<dbReference type="GeneID" id="27316022"/>
<keyword evidence="5" id="KW-0436">Ligase</keyword>
<evidence type="ECO:0000256" key="5">
    <source>
        <dbReference type="ARBA" id="ARBA00022598"/>
    </source>
</evidence>
<dbReference type="InterPro" id="IPR001645">
    <property type="entry name" value="Folylpolyglutamate_synth"/>
</dbReference>
<dbReference type="SUPFAM" id="SSF53623">
    <property type="entry name" value="MurD-like peptide ligases, catalytic domain"/>
    <property type="match status" value="1"/>
</dbReference>
<keyword evidence="4" id="KW-0554">One-carbon metabolism</keyword>
<organism evidence="13 14">
    <name type="scientific">Verruconis gallopava</name>
    <dbReference type="NCBI Taxonomy" id="253628"/>
    <lineage>
        <taxon>Eukaryota</taxon>
        <taxon>Fungi</taxon>
        <taxon>Dikarya</taxon>
        <taxon>Ascomycota</taxon>
        <taxon>Pezizomycotina</taxon>
        <taxon>Dothideomycetes</taxon>
        <taxon>Pleosporomycetidae</taxon>
        <taxon>Venturiales</taxon>
        <taxon>Sympoventuriaceae</taxon>
        <taxon>Verruconis</taxon>
    </lineage>
</organism>
<dbReference type="GO" id="GO:0005829">
    <property type="term" value="C:cytosol"/>
    <property type="evidence" value="ECO:0007669"/>
    <property type="project" value="TreeGrafter"/>
</dbReference>
<keyword evidence="9" id="KW-0460">Magnesium</keyword>
<dbReference type="PANTHER" id="PTHR11136">
    <property type="entry name" value="FOLYLPOLYGLUTAMATE SYNTHASE-RELATED"/>
    <property type="match status" value="1"/>
</dbReference>
<dbReference type="Gene3D" id="3.40.1190.10">
    <property type="entry name" value="Mur-like, catalytic domain"/>
    <property type="match status" value="1"/>
</dbReference>
<evidence type="ECO:0000256" key="7">
    <source>
        <dbReference type="ARBA" id="ARBA00022741"/>
    </source>
</evidence>
<dbReference type="InterPro" id="IPR018109">
    <property type="entry name" value="Folylpolyglutamate_synth_CS"/>
</dbReference>
<comment type="catalytic activity">
    <reaction evidence="12">
        <text>(6S)-5,6,7,8-tetrahydrofolyl-(gamma-L-Glu)(n) + L-glutamate + ATP = (6S)-5,6,7,8-tetrahydrofolyl-(gamma-L-Glu)(n+1) + ADP + phosphate + H(+)</text>
        <dbReference type="Rhea" id="RHEA:10580"/>
        <dbReference type="Rhea" id="RHEA-COMP:14738"/>
        <dbReference type="Rhea" id="RHEA-COMP:14740"/>
        <dbReference type="ChEBI" id="CHEBI:15378"/>
        <dbReference type="ChEBI" id="CHEBI:29985"/>
        <dbReference type="ChEBI" id="CHEBI:30616"/>
        <dbReference type="ChEBI" id="CHEBI:43474"/>
        <dbReference type="ChEBI" id="CHEBI:141005"/>
        <dbReference type="ChEBI" id="CHEBI:456216"/>
        <dbReference type="EC" id="6.3.2.17"/>
    </reaction>
</comment>
<evidence type="ECO:0000313" key="13">
    <source>
        <dbReference type="EMBL" id="KIW00336.1"/>
    </source>
</evidence>
<protein>
    <recommendedName>
        <fullName evidence="3">tetrahydrofolate synthase</fullName>
        <ecNumber evidence="3">6.3.2.17</ecNumber>
    </recommendedName>
    <alternativeName>
        <fullName evidence="11">Folylpoly-gamma-glutamate synthetase</fullName>
    </alternativeName>
    <alternativeName>
        <fullName evidence="10">Tetrahydrofolylpolyglutamate synthase</fullName>
    </alternativeName>
</protein>
<dbReference type="InterPro" id="IPR036615">
    <property type="entry name" value="Mur_ligase_C_dom_sf"/>
</dbReference>
<dbReference type="VEuPathDB" id="FungiDB:PV09_08049"/>
<dbReference type="PANTHER" id="PTHR11136:SF5">
    <property type="entry name" value="FOLYLPOLYGLUTAMATE SYNTHASE, MITOCHONDRIAL"/>
    <property type="match status" value="1"/>
</dbReference>
<dbReference type="RefSeq" id="XP_016210205.1">
    <property type="nucleotide sequence ID" value="XM_016361899.1"/>
</dbReference>
<evidence type="ECO:0000256" key="1">
    <source>
        <dbReference type="ARBA" id="ARBA00005150"/>
    </source>
</evidence>
<evidence type="ECO:0000256" key="11">
    <source>
        <dbReference type="ARBA" id="ARBA00030876"/>
    </source>
</evidence>
<dbReference type="HOGENOM" id="CLU_273340_0_0_1"/>
<reference evidence="13 14" key="1">
    <citation type="submission" date="2015-01" db="EMBL/GenBank/DDBJ databases">
        <title>The Genome Sequence of Ochroconis gallopava CBS43764.</title>
        <authorList>
            <consortium name="The Broad Institute Genomics Platform"/>
            <person name="Cuomo C."/>
            <person name="de Hoog S."/>
            <person name="Gorbushina A."/>
            <person name="Stielow B."/>
            <person name="Teixiera M."/>
            <person name="Abouelleil A."/>
            <person name="Chapman S.B."/>
            <person name="Priest M."/>
            <person name="Young S.K."/>
            <person name="Wortman J."/>
            <person name="Nusbaum C."/>
            <person name="Birren B."/>
        </authorList>
    </citation>
    <scope>NUCLEOTIDE SEQUENCE [LARGE SCALE GENOMIC DNA]</scope>
    <source>
        <strain evidence="13 14">CBS 43764</strain>
    </source>
</reference>
<dbReference type="AlphaFoldDB" id="A0A0D1XDM1"/>
<accession>A0A0D1XDM1</accession>
<dbReference type="Proteomes" id="UP000053259">
    <property type="component" value="Unassembled WGS sequence"/>
</dbReference>
<sequence>MNNRGRKQRIDDIGGTDDEYIDRLEKRIHQLEQQNLYLLQQLHARHVSLSGHVDNEAIASTQQRQDPSIQIRFMDPSKQGVNKKVCNNRSKSFWARIPKTEEQWKKRREETHTLTLPQVVRTFCVLARINFAFTPIEIKSKPSGNDCVAQTLNTYAKHVFDLELRTVNMRQIYNYSMFLFNGLCILALKLGMSEEEVNESAKTFSQARQGKCRAKPQYFEQLRRETLRWIKWGNNLEKKGFRHRAWELLYQNIPSIHDLAKISIAGEVKTCEPPPDEIQALFPFSVPFIIAYMMGKNCSLSQINTAFETNFEKDEYEEKVKILTQMMSTVFNSREVNPLQSTCPSLSSPTLPILHSSVVLVLQDPRATSLRKCSLTGIFFAILASVSQIEIPQHCLLQLTQDQMRWSENGEIVRKQAIHEIPCLGDEDNKLAIQDLLSVGALIRHGGDGDQTVLRAEDALIRVAESVLNEEQLEWWRKLIASFLFHSFPRGSRLARIFSDIVPIYGPLISAVSSFFEPCAELIAVLLVAFPFFSDSFSHQWSQYIHSYLARAEPSYLNFWAARIGALGYSRTDETLYYIQTILQRVKLSPRANAQYGRCLAAITTKNLREYGSADLSILTLWSPVCQDSPSSLEDIARAETTLVRSMAERYQGSISQSTLSALLSIDPSRYNGSIARKLLYEQCDTLISQQSFEAAMVKRREIPTLAGYSAMNILNRLPFKQSKLSAARAISPKERTSLWLDALGISGCLHSTKYIHVAGTKGKGTTCLFTESILRAYADSINRPLKILCTTSPHISNITERIRINSEPVSTACFSMYTQRLWAEMQKHLDTTSHPPLPGYPGFLTLLSFYIIWHEKVDIAVIETGIGGETDSTNVIPRPCAVGVTTLDFDHVEILGNTISSIAWHKSGIFKPGSRAFSVPQQPEAELVLHERSHERACELTIVSEATPKELGVSVYPNMSYQRLNASLAIHLALSVIKLEDPDFTMTKQIAQAVRNAKLIGRNEVLGTAKNIWLINIAHNELSIREASEWLKNTLLQPRHEGAPVVLIFGHHSRRDSRRMLRIIYESLFEDRSRTPAAIVLCTDASGLDDTKPDLIDYRRDLEAENKSMLDHAAFFRDLGFEKLLHAFITVRNAIDFVEGTFQEARVLVLGSVYLVGAARYIILAKEHLNGCTLGSN</sequence>
<dbReference type="STRING" id="253628.A0A0D1XDM1"/>
<dbReference type="InParanoid" id="A0A0D1XDM1"/>
<evidence type="ECO:0000256" key="9">
    <source>
        <dbReference type="ARBA" id="ARBA00022842"/>
    </source>
</evidence>
<keyword evidence="7" id="KW-0547">Nucleotide-binding</keyword>
<dbReference type="EMBL" id="KN847564">
    <property type="protein sequence ID" value="KIW00336.1"/>
    <property type="molecule type" value="Genomic_DNA"/>
</dbReference>
<evidence type="ECO:0000256" key="4">
    <source>
        <dbReference type="ARBA" id="ARBA00022563"/>
    </source>
</evidence>
<evidence type="ECO:0000256" key="3">
    <source>
        <dbReference type="ARBA" id="ARBA00013025"/>
    </source>
</evidence>
<dbReference type="PROSITE" id="PS01012">
    <property type="entry name" value="FOLYLPOLYGLU_SYNT_2"/>
    <property type="match status" value="1"/>
</dbReference>
<dbReference type="OrthoDB" id="5212574at2759"/>
<name>A0A0D1XDM1_9PEZI</name>
<dbReference type="Gene3D" id="3.90.190.20">
    <property type="entry name" value="Mur ligase, C-terminal domain"/>
    <property type="match status" value="1"/>
</dbReference>
<keyword evidence="14" id="KW-1185">Reference proteome</keyword>
<comment type="pathway">
    <text evidence="1">Cofactor biosynthesis; tetrahydrofolylpolyglutamate biosynthesis.</text>
</comment>
<evidence type="ECO:0000256" key="12">
    <source>
        <dbReference type="ARBA" id="ARBA00047493"/>
    </source>
</evidence>
<evidence type="ECO:0000256" key="10">
    <source>
        <dbReference type="ARBA" id="ARBA00030592"/>
    </source>
</evidence>
<comment type="similarity">
    <text evidence="2">Belongs to the folylpolyglutamate synthase family.</text>
</comment>
<dbReference type="GO" id="GO:0006730">
    <property type="term" value="P:one-carbon metabolic process"/>
    <property type="evidence" value="ECO:0007669"/>
    <property type="project" value="UniProtKB-KW"/>
</dbReference>
<dbReference type="GO" id="GO:0046872">
    <property type="term" value="F:metal ion binding"/>
    <property type="evidence" value="ECO:0007669"/>
    <property type="project" value="UniProtKB-KW"/>
</dbReference>
<keyword evidence="6" id="KW-0479">Metal-binding</keyword>
<evidence type="ECO:0000256" key="2">
    <source>
        <dbReference type="ARBA" id="ARBA00008276"/>
    </source>
</evidence>
<dbReference type="UniPathway" id="UPA00850"/>
<dbReference type="NCBIfam" id="TIGR01499">
    <property type="entry name" value="folC"/>
    <property type="match status" value="1"/>
</dbReference>
<keyword evidence="8" id="KW-0067">ATP-binding</keyword>
<dbReference type="GO" id="GO:0005739">
    <property type="term" value="C:mitochondrion"/>
    <property type="evidence" value="ECO:0007669"/>
    <property type="project" value="TreeGrafter"/>
</dbReference>
<evidence type="ECO:0000256" key="8">
    <source>
        <dbReference type="ARBA" id="ARBA00022840"/>
    </source>
</evidence>
<dbReference type="InterPro" id="IPR036565">
    <property type="entry name" value="Mur-like_cat_sf"/>
</dbReference>
<dbReference type="GO" id="GO:0005524">
    <property type="term" value="F:ATP binding"/>
    <property type="evidence" value="ECO:0007669"/>
    <property type="project" value="UniProtKB-KW"/>
</dbReference>
<evidence type="ECO:0000313" key="14">
    <source>
        <dbReference type="Proteomes" id="UP000053259"/>
    </source>
</evidence>
<gene>
    <name evidence="13" type="ORF">PV09_08049</name>
</gene>